<dbReference type="Pfam" id="PF00443">
    <property type="entry name" value="UCH"/>
    <property type="match status" value="1"/>
</dbReference>
<feature type="region of interest" description="Disordered" evidence="3">
    <location>
        <begin position="1094"/>
        <end position="1123"/>
    </location>
</feature>
<feature type="compositionally biased region" description="Basic and acidic residues" evidence="3">
    <location>
        <begin position="279"/>
        <end position="302"/>
    </location>
</feature>
<dbReference type="PANTHER" id="PTHR22975">
    <property type="entry name" value="UBIQUITIN SPECIFIC PROTEINASE"/>
    <property type="match status" value="1"/>
</dbReference>
<evidence type="ECO:0000256" key="3">
    <source>
        <dbReference type="SAM" id="MobiDB-lite"/>
    </source>
</evidence>
<evidence type="ECO:0000259" key="4">
    <source>
        <dbReference type="PROSITE" id="PS50235"/>
    </source>
</evidence>
<sequence>MGNRKRPLTSRTKHPPPPSAAAPTVASDETDLYPSPNSVLTESDGSSTIKHECDRALNALRRGNHTKALRIMKDSGAKHGGDALIHRVHSTVCVKVASIIDDPNSKQRYLKNAIEAARRAAELSPNSIEFAHFYANLLYEAANDGKEYEEVMKECDRALKIENPIDPAKESLQEESQQKIATAEGRIAHVQGELKNLQQKSNIASISTWMKNLGTGEEIRLIPIRRATEDPMEVRLVQTRRPNEIKKATKTQEERRKEIEVRVAAARLVQKSEIGLGQREGERSDKGVEVTPWSDRRGERRKNGSNARKNGTNTERKDWVRSYWNSMGLEMKRELLKIKVSDLKSYFVSSKNGLASDVLKEALACSEENKSWRSWVCCRCNEKFADSDSHLHHVVQEHMGSLMPKMQEVLPQSPDNEWIEMINSCSWKPLDISSAVKMLWNRGKCQNGELVEDICSENHNEDGDGCFKDAWDSSPEKENLRDSCISCPVSSSNSGKVYSIEGKEFDGNQLSIACTIESWPISEDSERAKLLEKIHDVFQALIRHKYLAASHLNKVIQFTVDELQSLATGSQLLNHGVGQTPICICFLGAFQLKKILKFLQELSHSCGLSMSPEKSSVVDDMNTGAKGPEIKENIVLNDDASCLYLDKCLLPLEYAPRTCPDDDATTATSTIVGNGDGVLPAVDSLLSWIFSGLSSGEQLQSWIHTKEERMNRGMEILQTLEKEFCHLQSLYERKCEHLSYEQALQAVEDLCLEEGKKGETDTLFELRSYDSVLRQRREKLVEDEHDALFISSRFELDAISNVLKEADTLNVNQYGYEDTYGGITSQFCDLKSSEDGNWRTKDQMHQVETFIEIAIQRQKEQLSIELSKIDAQIMRIVTGMQQLELKLESVSALDYRSILPPLVKSYMMARLEDLAEKDATEKSNAAREAFLAELALDSKKGTQGRSDISRNTLEKGKDKRKSKEYKKTKELKVAAASEQRLLQDVTNERGSIPVATDGDYPDSQGHLSRNGDDLRQQEEEFRWKIEIEEEERMLEESLKYQRRIENEAKKKHLAEQQYKKSHITLPEKLSGGICNICFGPAADSCEPLEQLTQKSGFPNNLEDMPLTTASEPSTGGNAEGGPSDRRPGYLSCMMVALASHSGLLCAVVLWSSLHAFTPNLGDSATKTLRQLQVEEDDEERFQADLERAVRQSLDSSLRHFLSKSSDICLCPGFIVIKGIVAYSSAPNHLFQGRFFLTIETTRSLNNETYNVKEDAYAEGWVPSSEPRFSSFVLRKSCVASFEVVTVSIEAASALGYRMHLPTWSRLSFPFPSRRSKAQRTIYSELDNSRTVPYEVATENVDGTDVFGTGLKNDIGEYNCFLNVIIQSLWHLRRFRDKFLSRSKSEHVHVGDPCVVCALYDVLTAISMASTDTRREAVAPTSLRIALSNLYPNMYELMYEDVFSELVTIKLQGQMNDASEVLAVIFDCLHRAFTTGLHGSDSESVECSGMESWECTKKNACIVHSLFGMDISEQMNCQSCGVESRHLKYNAFFHNINATALRTMKVMCAESCFEELLNLVEMNHQLTCDPEAGGCGKPNYIHHIMSTPPHVFTTVLGWRKTCESIDDIKATLAALSTEIDISVFYRGLDLKNIRSLVSVVCYYGQHYHCFAYSHDHSQWIMYDDKTVKVIGSWTDVLIMCEKGHLQPQVLFFEAGNYDVLQHRPDTSAVVLEALNFDT</sequence>
<feature type="compositionally biased region" description="Polar residues" evidence="3">
    <location>
        <begin position="941"/>
        <end position="951"/>
    </location>
</feature>
<feature type="region of interest" description="Disordered" evidence="3">
    <location>
        <begin position="276"/>
        <end position="314"/>
    </location>
</feature>
<dbReference type="Pfam" id="PF04781">
    <property type="entry name" value="DUF627"/>
    <property type="match status" value="1"/>
</dbReference>
<evidence type="ECO:0000313" key="6">
    <source>
        <dbReference type="Proteomes" id="UP000886885"/>
    </source>
</evidence>
<feature type="compositionally biased region" description="Polar residues" evidence="3">
    <location>
        <begin position="1107"/>
        <end position="1116"/>
    </location>
</feature>
<evidence type="ECO:0000313" key="5">
    <source>
        <dbReference type="EMBL" id="KAG6753032.1"/>
    </source>
</evidence>
<feature type="domain" description="USP" evidence="4">
    <location>
        <begin position="1348"/>
        <end position="1694"/>
    </location>
</feature>
<dbReference type="PANTHER" id="PTHR22975:SF9">
    <property type="entry name" value="ECHINUS SPLICE FORM 3"/>
    <property type="match status" value="1"/>
</dbReference>
<dbReference type="InterPro" id="IPR006866">
    <property type="entry name" value="DUF627_N"/>
</dbReference>
<dbReference type="OrthoDB" id="205782at2759"/>
<gene>
    <name evidence="5" type="ORF">POTOM_043076</name>
</gene>
<accession>A0A8X7YPY4</accession>
<keyword evidence="6" id="KW-1185">Reference proteome</keyword>
<organism evidence="5 6">
    <name type="scientific">Populus tomentosa</name>
    <name type="common">Chinese white poplar</name>
    <dbReference type="NCBI Taxonomy" id="118781"/>
    <lineage>
        <taxon>Eukaryota</taxon>
        <taxon>Viridiplantae</taxon>
        <taxon>Streptophyta</taxon>
        <taxon>Embryophyta</taxon>
        <taxon>Tracheophyta</taxon>
        <taxon>Spermatophyta</taxon>
        <taxon>Magnoliopsida</taxon>
        <taxon>eudicotyledons</taxon>
        <taxon>Gunneridae</taxon>
        <taxon>Pentapetalae</taxon>
        <taxon>rosids</taxon>
        <taxon>fabids</taxon>
        <taxon>Malpighiales</taxon>
        <taxon>Salicaceae</taxon>
        <taxon>Saliceae</taxon>
        <taxon>Populus</taxon>
    </lineage>
</organism>
<comment type="caution">
    <text evidence="5">The sequence shown here is derived from an EMBL/GenBank/DDBJ whole genome shotgun (WGS) entry which is preliminary data.</text>
</comment>
<dbReference type="PROSITE" id="PS00028">
    <property type="entry name" value="ZINC_FINGER_C2H2_1"/>
    <property type="match status" value="1"/>
</dbReference>
<evidence type="ECO:0000256" key="1">
    <source>
        <dbReference type="ARBA" id="ARBA00022786"/>
    </source>
</evidence>
<feature type="compositionally biased region" description="Basic residues" evidence="3">
    <location>
        <begin position="1"/>
        <end position="14"/>
    </location>
</feature>
<dbReference type="InterPro" id="IPR028889">
    <property type="entry name" value="USP"/>
</dbReference>
<feature type="compositionally biased region" description="Polar residues" evidence="3">
    <location>
        <begin position="304"/>
        <end position="313"/>
    </location>
</feature>
<feature type="region of interest" description="Disordered" evidence="3">
    <location>
        <begin position="982"/>
        <end position="1015"/>
    </location>
</feature>
<dbReference type="GO" id="GO:0016579">
    <property type="term" value="P:protein deubiquitination"/>
    <property type="evidence" value="ECO:0007669"/>
    <property type="project" value="InterPro"/>
</dbReference>
<dbReference type="InterPro" id="IPR006865">
    <property type="entry name" value="DUF629"/>
</dbReference>
<feature type="region of interest" description="Disordered" evidence="3">
    <location>
        <begin position="941"/>
        <end position="970"/>
    </location>
</feature>
<reference evidence="5" key="1">
    <citation type="journal article" date="2020" name="bioRxiv">
        <title>Hybrid origin of Populus tomentosa Carr. identified through genome sequencing and phylogenomic analysis.</title>
        <authorList>
            <person name="An X."/>
            <person name="Gao K."/>
            <person name="Chen Z."/>
            <person name="Li J."/>
            <person name="Yang X."/>
            <person name="Yang X."/>
            <person name="Zhou J."/>
            <person name="Guo T."/>
            <person name="Zhao T."/>
            <person name="Huang S."/>
            <person name="Miao D."/>
            <person name="Khan W.U."/>
            <person name="Rao P."/>
            <person name="Ye M."/>
            <person name="Lei B."/>
            <person name="Liao W."/>
            <person name="Wang J."/>
            <person name="Ji L."/>
            <person name="Li Y."/>
            <person name="Guo B."/>
            <person name="Mustafa N.S."/>
            <person name="Li S."/>
            <person name="Yun Q."/>
            <person name="Keller S.R."/>
            <person name="Mao J."/>
            <person name="Zhang R."/>
            <person name="Strauss S.H."/>
        </authorList>
    </citation>
    <scope>NUCLEOTIDE SEQUENCE</scope>
    <source>
        <strain evidence="5">GM15</strain>
        <tissue evidence="5">Leaf</tissue>
    </source>
</reference>
<protein>
    <recommendedName>
        <fullName evidence="4">USP domain-containing protein</fullName>
    </recommendedName>
</protein>
<dbReference type="CDD" id="cd02257">
    <property type="entry name" value="Peptidase_C19"/>
    <property type="match status" value="1"/>
</dbReference>
<evidence type="ECO:0000256" key="2">
    <source>
        <dbReference type="ARBA" id="ARBA00022801"/>
    </source>
</evidence>
<dbReference type="InterPro" id="IPR013087">
    <property type="entry name" value="Znf_C2H2_type"/>
</dbReference>
<feature type="region of interest" description="Disordered" evidence="3">
    <location>
        <begin position="1"/>
        <end position="48"/>
    </location>
</feature>
<name>A0A8X7YPY4_POPTO</name>
<dbReference type="Pfam" id="PF04780">
    <property type="entry name" value="DUF629"/>
    <property type="match status" value="1"/>
</dbReference>
<keyword evidence="2" id="KW-0378">Hydrolase</keyword>
<dbReference type="GO" id="GO:0004843">
    <property type="term" value="F:cysteine-type deubiquitinase activity"/>
    <property type="evidence" value="ECO:0007669"/>
    <property type="project" value="InterPro"/>
</dbReference>
<dbReference type="Proteomes" id="UP000886885">
    <property type="component" value="Chromosome 12D"/>
</dbReference>
<dbReference type="EMBL" id="JAAWWB010000024">
    <property type="protein sequence ID" value="KAG6753032.1"/>
    <property type="molecule type" value="Genomic_DNA"/>
</dbReference>
<dbReference type="InterPro" id="IPR052398">
    <property type="entry name" value="Ubiquitin_hydrolase_53/54"/>
</dbReference>
<dbReference type="InterPro" id="IPR001394">
    <property type="entry name" value="Peptidase_C19_UCH"/>
</dbReference>
<dbReference type="PROSITE" id="PS50235">
    <property type="entry name" value="USP_3"/>
    <property type="match status" value="1"/>
</dbReference>
<keyword evidence="1" id="KW-0833">Ubl conjugation pathway</keyword>
<proteinExistence type="predicted"/>
<feature type="compositionally biased region" description="Polar residues" evidence="3">
    <location>
        <begin position="35"/>
        <end position="48"/>
    </location>
</feature>